<evidence type="ECO:0000313" key="3">
    <source>
        <dbReference type="Proteomes" id="UP001055115"/>
    </source>
</evidence>
<dbReference type="InterPro" id="IPR038305">
    <property type="entry name" value="HeLo_sf"/>
</dbReference>
<evidence type="ECO:0000313" key="2">
    <source>
        <dbReference type="EMBL" id="GKT50514.1"/>
    </source>
</evidence>
<accession>A0AA37PE37</accession>
<keyword evidence="1" id="KW-0472">Membrane</keyword>
<sequence length="106" mass="12327">MPRPAVRRTSRYAFAWTWEPWREQREWVHRANSRIYRLISYPANSLNTSQNTAKVLAGFAVGVIGLPGLFSSCLQAVNKVESYRSVRIDKNVQYTLFDATKTRFEQ</sequence>
<keyword evidence="1" id="KW-0812">Transmembrane</keyword>
<protein>
    <submittedName>
        <fullName evidence="2">Uncharacterized protein</fullName>
    </submittedName>
</protein>
<gene>
    <name evidence="2" type="ORF">ColSpa_10695</name>
</gene>
<evidence type="ECO:0000256" key="1">
    <source>
        <dbReference type="SAM" id="Phobius"/>
    </source>
</evidence>
<reference evidence="2 3" key="1">
    <citation type="submission" date="2022-03" db="EMBL/GenBank/DDBJ databases">
        <title>Genome data of Colletotrichum spp.</title>
        <authorList>
            <person name="Utami Y.D."/>
            <person name="Hiruma K."/>
        </authorList>
    </citation>
    <scope>NUCLEOTIDE SEQUENCE [LARGE SCALE GENOMIC DNA]</scope>
    <source>
        <strain evidence="2 3">MAFF 239500</strain>
    </source>
</reference>
<dbReference type="AlphaFoldDB" id="A0AA37PE37"/>
<comment type="caution">
    <text evidence="2">The sequence shown here is derived from an EMBL/GenBank/DDBJ whole genome shotgun (WGS) entry which is preliminary data.</text>
</comment>
<feature type="transmembrane region" description="Helical" evidence="1">
    <location>
        <begin position="55"/>
        <end position="77"/>
    </location>
</feature>
<name>A0AA37PE37_9PEZI</name>
<proteinExistence type="predicted"/>
<dbReference type="RefSeq" id="XP_049132864.1">
    <property type="nucleotide sequence ID" value="XM_049276907.1"/>
</dbReference>
<organism evidence="2 3">
    <name type="scientific">Colletotrichum spaethianum</name>
    <dbReference type="NCBI Taxonomy" id="700344"/>
    <lineage>
        <taxon>Eukaryota</taxon>
        <taxon>Fungi</taxon>
        <taxon>Dikarya</taxon>
        <taxon>Ascomycota</taxon>
        <taxon>Pezizomycotina</taxon>
        <taxon>Sordariomycetes</taxon>
        <taxon>Hypocreomycetidae</taxon>
        <taxon>Glomerellales</taxon>
        <taxon>Glomerellaceae</taxon>
        <taxon>Colletotrichum</taxon>
        <taxon>Colletotrichum spaethianum species complex</taxon>
    </lineage>
</organism>
<dbReference type="GeneID" id="73331497"/>
<dbReference type="EMBL" id="BQXU01000037">
    <property type="protein sequence ID" value="GKT50514.1"/>
    <property type="molecule type" value="Genomic_DNA"/>
</dbReference>
<keyword evidence="1" id="KW-1133">Transmembrane helix</keyword>
<keyword evidence="3" id="KW-1185">Reference proteome</keyword>
<dbReference type="Proteomes" id="UP001055115">
    <property type="component" value="Unassembled WGS sequence"/>
</dbReference>
<dbReference type="Gene3D" id="1.20.120.1020">
    <property type="entry name" value="Prion-inhibition and propagation, HeLo domain"/>
    <property type="match status" value="1"/>
</dbReference>